<reference evidence="3 4" key="1">
    <citation type="submission" date="2015-10" db="EMBL/GenBank/DDBJ databases">
        <authorList>
            <person name="Gilbert D.G."/>
        </authorList>
    </citation>
    <scope>NUCLEOTIDE SEQUENCE [LARGE SCALE GENOMIC DNA]</scope>
    <source>
        <strain evidence="3">COMA1</strain>
    </source>
</reference>
<dbReference type="Pfam" id="PF01041">
    <property type="entry name" value="DegT_DnrJ_EryC1"/>
    <property type="match status" value="1"/>
</dbReference>
<keyword evidence="2" id="KW-0663">Pyridoxal phosphate</keyword>
<dbReference type="Proteomes" id="UP000199032">
    <property type="component" value="Unassembled WGS sequence"/>
</dbReference>
<dbReference type="EMBL" id="CZQA01000010">
    <property type="protein sequence ID" value="CUS37712.1"/>
    <property type="molecule type" value="Genomic_DNA"/>
</dbReference>
<keyword evidence="3" id="KW-0032">Aminotransferase</keyword>
<dbReference type="STRING" id="1742972.COMA1_40214"/>
<dbReference type="InterPro" id="IPR000653">
    <property type="entry name" value="DegT/StrS_aminotransferase"/>
</dbReference>
<dbReference type="EC" id="2.6.1.-" evidence="3"/>
<name>A0A0S4LM72_9BACT</name>
<dbReference type="GO" id="GO:0008483">
    <property type="term" value="F:transaminase activity"/>
    <property type="evidence" value="ECO:0007669"/>
    <property type="project" value="UniProtKB-KW"/>
</dbReference>
<gene>
    <name evidence="3" type="ORF">COMA1_40214</name>
</gene>
<dbReference type="PANTHER" id="PTHR30244:SF34">
    <property type="entry name" value="DTDP-4-AMINO-4,6-DIDEOXYGALACTOSE TRANSAMINASE"/>
    <property type="match status" value="1"/>
</dbReference>
<dbReference type="SUPFAM" id="SSF53383">
    <property type="entry name" value="PLP-dependent transferases"/>
    <property type="match status" value="1"/>
</dbReference>
<dbReference type="AlphaFoldDB" id="A0A0S4LM72"/>
<dbReference type="PIRSF" id="PIRSF000390">
    <property type="entry name" value="PLP_StrS"/>
    <property type="match status" value="1"/>
</dbReference>
<dbReference type="InterPro" id="IPR015421">
    <property type="entry name" value="PyrdxlP-dep_Trfase_major"/>
</dbReference>
<accession>A0A0S4LM72</accession>
<dbReference type="OrthoDB" id="9766188at2"/>
<dbReference type="RefSeq" id="WP_090750200.1">
    <property type="nucleotide sequence ID" value="NZ_CZQA01000010.1"/>
</dbReference>
<dbReference type="GO" id="GO:0000271">
    <property type="term" value="P:polysaccharide biosynthetic process"/>
    <property type="evidence" value="ECO:0007669"/>
    <property type="project" value="TreeGrafter"/>
</dbReference>
<keyword evidence="4" id="KW-1185">Reference proteome</keyword>
<keyword evidence="3" id="KW-0808">Transferase</keyword>
<dbReference type="PANTHER" id="PTHR30244">
    <property type="entry name" value="TRANSAMINASE"/>
    <property type="match status" value="1"/>
</dbReference>
<evidence type="ECO:0000313" key="4">
    <source>
        <dbReference type="Proteomes" id="UP000199032"/>
    </source>
</evidence>
<dbReference type="Gene3D" id="3.40.640.10">
    <property type="entry name" value="Type I PLP-dependent aspartate aminotransferase-like (Major domain)"/>
    <property type="match status" value="1"/>
</dbReference>
<protein>
    <submittedName>
        <fullName evidence="3">Putative UDP-4-amino-4-deoxy-L-arabinose-oxoglutarate aminotransferase</fullName>
        <ecNumber evidence="3">2.6.1.-</ecNumber>
    </submittedName>
</protein>
<evidence type="ECO:0000256" key="1">
    <source>
        <dbReference type="ARBA" id="ARBA00037999"/>
    </source>
</evidence>
<comment type="similarity">
    <text evidence="1 2">Belongs to the DegT/DnrJ/EryC1 family.</text>
</comment>
<dbReference type="InterPro" id="IPR015424">
    <property type="entry name" value="PyrdxlP-dep_Trfase"/>
</dbReference>
<proteinExistence type="inferred from homology"/>
<dbReference type="Gene3D" id="3.90.1150.10">
    <property type="entry name" value="Aspartate Aminotransferase, domain 1"/>
    <property type="match status" value="1"/>
</dbReference>
<sequence>MNGPPTTQHELNPRWCLAYDTIDRHDTDRLIEWLRTYPRLTKGTVTCDFESRWSSWLNSSHSIFCNSGSSANLLMYYALLASGRLRNKKVIVPSVGWVTSIAPAIQFGFEPIMCEADSETFGLDLDHLETLLKQHHAQTVMLVQVLGVPHKMRELMALKARYEFVLLEDACAAIGATYEGRRVGSFGDMGSFSFYFGHQMSTIEGGMVSTDDPKMRDLLLMLRSHGWSKDLDRATHHSLVTRYGIDDFHSPFVFYEPGFNLRSTDLNAFIGIGQLEKLDWMTEQRRQNHARYLDRLSGSFYVQRHPADSEVASISVGLLAESRQQRQRIVRALSARGVETRIFSAGNLGLHPFWMNRYGAASFPVADRIHHCGFFLPNHPSLSEEDIATISTIVLEAA</sequence>
<dbReference type="GO" id="GO:0030170">
    <property type="term" value="F:pyridoxal phosphate binding"/>
    <property type="evidence" value="ECO:0007669"/>
    <property type="project" value="TreeGrafter"/>
</dbReference>
<evidence type="ECO:0000313" key="3">
    <source>
        <dbReference type="EMBL" id="CUS37712.1"/>
    </source>
</evidence>
<dbReference type="InterPro" id="IPR015422">
    <property type="entry name" value="PyrdxlP-dep_Trfase_small"/>
</dbReference>
<organism evidence="3 4">
    <name type="scientific">Candidatus Nitrospira nitrosa</name>
    <dbReference type="NCBI Taxonomy" id="1742972"/>
    <lineage>
        <taxon>Bacteria</taxon>
        <taxon>Pseudomonadati</taxon>
        <taxon>Nitrospirota</taxon>
        <taxon>Nitrospiria</taxon>
        <taxon>Nitrospirales</taxon>
        <taxon>Nitrospiraceae</taxon>
        <taxon>Nitrospira</taxon>
    </lineage>
</organism>
<evidence type="ECO:0000256" key="2">
    <source>
        <dbReference type="RuleBase" id="RU004508"/>
    </source>
</evidence>